<proteinExistence type="predicted"/>
<reference evidence="2" key="1">
    <citation type="submission" date="2021-02" db="EMBL/GenBank/DDBJ databases">
        <authorList>
            <person name="Nowell W R."/>
        </authorList>
    </citation>
    <scope>NUCLEOTIDE SEQUENCE</scope>
</reference>
<evidence type="ECO:0000313" key="3">
    <source>
        <dbReference type="Proteomes" id="UP000663862"/>
    </source>
</evidence>
<dbReference type="AlphaFoldDB" id="A0A820IN06"/>
<name>A0A820IN06_9BILA</name>
<dbReference type="EMBL" id="CAJOBQ010000265">
    <property type="protein sequence ID" value="CAF4311743.1"/>
    <property type="molecule type" value="Genomic_DNA"/>
</dbReference>
<sequence>MLIKSAEASMNQNHTDLEFSQSQVSIWKMVSNITGSSFENSKNDQLIEEKEEPPNDAEPVLLDSTSGHLEEQLDEAINDNEHRLIDLKDNSLDTTNEQELSVMTNYLLELELEEATRDDAYVPSSLDNSVSEKYDDENFEQIALPMSELSDINREMKYFSLDKVLVGDIPPGIVVQDYTISDKMKLKRLYQSSQIEHRKELFDYIAQHIHNRYINCVANFRKWIINPRSGEPIFYRNCVPCTNAVDLNLQSLFDQQINHNKLQHYFVNTCNMQTQWISYISNMEYLNADSKRYSSMNFTDIIRENLTPNHRYVIQGIVKSNGINPRDFLHVCNLVHDEYGHTWVIDGQIERVFDLNQLVDVIELNKRYRVDYVARASTGLFQPQSLVHYSRSLST</sequence>
<protein>
    <submittedName>
        <fullName evidence="2">Uncharacterized protein</fullName>
    </submittedName>
</protein>
<feature type="region of interest" description="Disordered" evidence="1">
    <location>
        <begin position="38"/>
        <end position="57"/>
    </location>
</feature>
<comment type="caution">
    <text evidence="2">The sequence shown here is derived from an EMBL/GenBank/DDBJ whole genome shotgun (WGS) entry which is preliminary data.</text>
</comment>
<evidence type="ECO:0000256" key="1">
    <source>
        <dbReference type="SAM" id="MobiDB-lite"/>
    </source>
</evidence>
<evidence type="ECO:0000313" key="2">
    <source>
        <dbReference type="EMBL" id="CAF4311743.1"/>
    </source>
</evidence>
<dbReference type="Proteomes" id="UP000663862">
    <property type="component" value="Unassembled WGS sequence"/>
</dbReference>
<gene>
    <name evidence="2" type="ORF">TSG867_LOCUS6943</name>
</gene>
<organism evidence="2 3">
    <name type="scientific">Rotaria socialis</name>
    <dbReference type="NCBI Taxonomy" id="392032"/>
    <lineage>
        <taxon>Eukaryota</taxon>
        <taxon>Metazoa</taxon>
        <taxon>Spiralia</taxon>
        <taxon>Gnathifera</taxon>
        <taxon>Rotifera</taxon>
        <taxon>Eurotatoria</taxon>
        <taxon>Bdelloidea</taxon>
        <taxon>Philodinida</taxon>
        <taxon>Philodinidae</taxon>
        <taxon>Rotaria</taxon>
    </lineage>
</organism>
<accession>A0A820IN06</accession>